<comment type="caution">
    <text evidence="1">The sequence shown here is derived from an EMBL/GenBank/DDBJ whole genome shotgun (WGS) entry which is preliminary data.</text>
</comment>
<dbReference type="AlphaFoldDB" id="A0A9X6U5K4"/>
<sequence length="113" mass="12932">MLVQNNKSYIKYCDTLVDKVYKILPLYEEENVGLVSNVRSLVIESYGLQGVVQEVGCDSDYVTLLATLEGMSRLLSEDKLSHQDMKREVFKCINLVKKMKTSAREMGDNYAKR</sequence>
<organism evidence="1 2">
    <name type="scientific">Bacillus thuringiensis</name>
    <dbReference type="NCBI Taxonomy" id="1428"/>
    <lineage>
        <taxon>Bacteria</taxon>
        <taxon>Bacillati</taxon>
        <taxon>Bacillota</taxon>
        <taxon>Bacilli</taxon>
        <taxon>Bacillales</taxon>
        <taxon>Bacillaceae</taxon>
        <taxon>Bacillus</taxon>
        <taxon>Bacillus cereus group</taxon>
    </lineage>
</organism>
<evidence type="ECO:0000313" key="2">
    <source>
        <dbReference type="Proteomes" id="UP000220127"/>
    </source>
</evidence>
<protein>
    <submittedName>
        <fullName evidence="1">Uncharacterized protein</fullName>
    </submittedName>
</protein>
<reference evidence="1 2" key="1">
    <citation type="submission" date="2017-09" db="EMBL/GenBank/DDBJ databases">
        <title>Large-scale bioinformatics analysis of Bacillus genomes uncovers conserved roles of natural products in bacterial physiology.</title>
        <authorList>
            <consortium name="Agbiome Team Llc"/>
            <person name="Bleich R.M."/>
            <person name="Grubbs K.J."/>
            <person name="Santa Maria K.C."/>
            <person name="Allen S.E."/>
            <person name="Farag S."/>
            <person name="Shank E.A."/>
            <person name="Bowers A."/>
        </authorList>
    </citation>
    <scope>NUCLEOTIDE SEQUENCE [LARGE SCALE GENOMIC DNA]</scope>
    <source>
        <strain evidence="1 2">AFS094940</strain>
    </source>
</reference>
<gene>
    <name evidence="1" type="ORF">CON01_01245</name>
</gene>
<accession>A0A9X6U5K4</accession>
<proteinExistence type="predicted"/>
<evidence type="ECO:0000313" key="1">
    <source>
        <dbReference type="EMBL" id="PED16493.1"/>
    </source>
</evidence>
<dbReference type="RefSeq" id="WP_097877164.1">
    <property type="nucleotide sequence ID" value="NZ_JBALLD010000003.1"/>
</dbReference>
<dbReference type="EMBL" id="NVMD01000002">
    <property type="protein sequence ID" value="PED16493.1"/>
    <property type="molecule type" value="Genomic_DNA"/>
</dbReference>
<name>A0A9X6U5K4_BACTU</name>
<dbReference type="Proteomes" id="UP000220127">
    <property type="component" value="Unassembled WGS sequence"/>
</dbReference>